<dbReference type="InterPro" id="IPR052742">
    <property type="entry name" value="Mito_N-acetyltransferase"/>
</dbReference>
<dbReference type="Gene3D" id="3.40.630.30">
    <property type="match status" value="1"/>
</dbReference>
<dbReference type="GO" id="GO:0016747">
    <property type="term" value="F:acyltransferase activity, transferring groups other than amino-acyl groups"/>
    <property type="evidence" value="ECO:0007669"/>
    <property type="project" value="InterPro"/>
</dbReference>
<organism evidence="2 3">
    <name type="scientific">Ophiocordyceps camponoti-floridani</name>
    <dbReference type="NCBI Taxonomy" id="2030778"/>
    <lineage>
        <taxon>Eukaryota</taxon>
        <taxon>Fungi</taxon>
        <taxon>Dikarya</taxon>
        <taxon>Ascomycota</taxon>
        <taxon>Pezizomycotina</taxon>
        <taxon>Sordariomycetes</taxon>
        <taxon>Hypocreomycetidae</taxon>
        <taxon>Hypocreales</taxon>
        <taxon>Ophiocordycipitaceae</taxon>
        <taxon>Ophiocordyceps</taxon>
    </lineage>
</organism>
<sequence>MLDDPARPPIQRWPSEPHLEVSLPEARRVTLRDGKTDATILPVTSPQQVPPPLVEFLCGQLNKEIEAGDTYPMVDPMTVTAFGDYWFQTFGAIMLLGAHDDLATAADNKTGSDDADYWSSVCLGSYYVKSNYPGRSSHVCNAGFLVTDNARNRGVGRLMGESYVDWAPRLGFSYSVFNLVYESNVASMRIWDQLGFQPIGRVKGCGRLKSFPGKLVDAIIYGRELTIGGASESTVRTAVTVALPSDGSQEDPKPVTHELHWRDGYIRATTPAESTKTIRCRSIDH</sequence>
<evidence type="ECO:0000259" key="1">
    <source>
        <dbReference type="Pfam" id="PF00583"/>
    </source>
</evidence>
<proteinExistence type="predicted"/>
<keyword evidence="2" id="KW-0808">Transferase</keyword>
<dbReference type="PANTHER" id="PTHR43138">
    <property type="entry name" value="ACETYLTRANSFERASE, GNAT FAMILY"/>
    <property type="match status" value="1"/>
</dbReference>
<dbReference type="PANTHER" id="PTHR43138:SF2">
    <property type="entry name" value="PROTEIN SPT10"/>
    <property type="match status" value="1"/>
</dbReference>
<name>A0A8H4VES0_9HYPO</name>
<dbReference type="OrthoDB" id="10264707at2759"/>
<protein>
    <submittedName>
        <fullName evidence="2">Acetyltransferase</fullName>
    </submittedName>
</protein>
<comment type="caution">
    <text evidence="2">The sequence shown here is derived from an EMBL/GenBank/DDBJ whole genome shotgun (WGS) entry which is preliminary data.</text>
</comment>
<dbReference type="EMBL" id="JAACLJ010000003">
    <property type="protein sequence ID" value="KAF4589906.1"/>
    <property type="molecule type" value="Genomic_DNA"/>
</dbReference>
<feature type="domain" description="N-acetyltransferase" evidence="1">
    <location>
        <begin position="133"/>
        <end position="196"/>
    </location>
</feature>
<gene>
    <name evidence="2" type="ORF">GQ602_003795</name>
</gene>
<evidence type="ECO:0000313" key="3">
    <source>
        <dbReference type="Proteomes" id="UP000562929"/>
    </source>
</evidence>
<dbReference type="SUPFAM" id="SSF55729">
    <property type="entry name" value="Acyl-CoA N-acyltransferases (Nat)"/>
    <property type="match status" value="1"/>
</dbReference>
<dbReference type="AlphaFoldDB" id="A0A8H4VES0"/>
<dbReference type="Pfam" id="PF00583">
    <property type="entry name" value="Acetyltransf_1"/>
    <property type="match status" value="1"/>
</dbReference>
<accession>A0A8H4VES0</accession>
<dbReference type="GO" id="GO:0005634">
    <property type="term" value="C:nucleus"/>
    <property type="evidence" value="ECO:0007669"/>
    <property type="project" value="TreeGrafter"/>
</dbReference>
<keyword evidence="3" id="KW-1185">Reference proteome</keyword>
<reference evidence="2 3" key="1">
    <citation type="journal article" date="2020" name="G3 (Bethesda)">
        <title>Genetic Underpinnings of Host Manipulation by Ophiocordyceps as Revealed by Comparative Transcriptomics.</title>
        <authorList>
            <person name="Will I."/>
            <person name="Das B."/>
            <person name="Trinh T."/>
            <person name="Brachmann A."/>
            <person name="Ohm R.A."/>
            <person name="de Bekker C."/>
        </authorList>
    </citation>
    <scope>NUCLEOTIDE SEQUENCE [LARGE SCALE GENOMIC DNA]</scope>
    <source>
        <strain evidence="2 3">EC05</strain>
    </source>
</reference>
<dbReference type="InterPro" id="IPR016181">
    <property type="entry name" value="Acyl_CoA_acyltransferase"/>
</dbReference>
<evidence type="ECO:0000313" key="2">
    <source>
        <dbReference type="EMBL" id="KAF4589906.1"/>
    </source>
</evidence>
<dbReference type="Proteomes" id="UP000562929">
    <property type="component" value="Unassembled WGS sequence"/>
</dbReference>
<dbReference type="InterPro" id="IPR000182">
    <property type="entry name" value="GNAT_dom"/>
</dbReference>